<dbReference type="SUPFAM" id="SSF57850">
    <property type="entry name" value="RING/U-box"/>
    <property type="match status" value="1"/>
</dbReference>
<keyword evidence="3 6" id="KW-0802">TPR repeat</keyword>
<dbReference type="Pfam" id="PF04564">
    <property type="entry name" value="U-box"/>
    <property type="match status" value="1"/>
</dbReference>
<dbReference type="SMART" id="SM00028">
    <property type="entry name" value="TPR"/>
    <property type="match status" value="2"/>
</dbReference>
<dbReference type="InterPro" id="IPR011990">
    <property type="entry name" value="TPR-like_helical_dom_sf"/>
</dbReference>
<reference evidence="9" key="1">
    <citation type="journal article" date="2022" name="Cell">
        <title>Repeat-based holocentromeres influence genome architecture and karyotype evolution.</title>
        <authorList>
            <person name="Hofstatter P.G."/>
            <person name="Thangavel G."/>
            <person name="Lux T."/>
            <person name="Neumann P."/>
            <person name="Vondrak T."/>
            <person name="Novak P."/>
            <person name="Zhang M."/>
            <person name="Costa L."/>
            <person name="Castellani M."/>
            <person name="Scott A."/>
            <person name="Toegelov H."/>
            <person name="Fuchs J."/>
            <person name="Mata-Sucre Y."/>
            <person name="Dias Y."/>
            <person name="Vanzela A.L.L."/>
            <person name="Huettel B."/>
            <person name="Almeida C.C.S."/>
            <person name="Simkova H."/>
            <person name="Souza G."/>
            <person name="Pedrosa-Harand A."/>
            <person name="Macas J."/>
            <person name="Mayer K.F.X."/>
            <person name="Houben A."/>
            <person name="Marques A."/>
        </authorList>
    </citation>
    <scope>NUCLEOTIDE SEQUENCE</scope>
    <source>
        <strain evidence="9">RhyBre1mFocal</strain>
    </source>
</reference>
<dbReference type="CDD" id="cd16654">
    <property type="entry name" value="RING-Ubox_CHIP"/>
    <property type="match status" value="1"/>
</dbReference>
<proteinExistence type="predicted"/>
<accession>A0A9Q0D3E0</accession>
<feature type="repeat" description="TPR" evidence="6">
    <location>
        <begin position="10"/>
        <end position="43"/>
    </location>
</feature>
<dbReference type="PROSITE" id="PS51698">
    <property type="entry name" value="U_BOX"/>
    <property type="match status" value="1"/>
</dbReference>
<dbReference type="SUPFAM" id="SSF48452">
    <property type="entry name" value="TPR-like"/>
    <property type="match status" value="1"/>
</dbReference>
<dbReference type="GO" id="GO:0061630">
    <property type="term" value="F:ubiquitin protein ligase activity"/>
    <property type="evidence" value="ECO:0007669"/>
    <property type="project" value="TreeGrafter"/>
</dbReference>
<evidence type="ECO:0000313" key="10">
    <source>
        <dbReference type="Proteomes" id="UP001151287"/>
    </source>
</evidence>
<dbReference type="EMBL" id="JAMQYH010000001">
    <property type="protein sequence ID" value="KAJ1704224.1"/>
    <property type="molecule type" value="Genomic_DNA"/>
</dbReference>
<dbReference type="Gene3D" id="3.30.40.10">
    <property type="entry name" value="Zinc/RING finger domain, C3HC4 (zinc finger)"/>
    <property type="match status" value="1"/>
</dbReference>
<comment type="pathway">
    <text evidence="1">Protein modification; protein ubiquitination.</text>
</comment>
<dbReference type="GO" id="GO:0005737">
    <property type="term" value="C:cytoplasm"/>
    <property type="evidence" value="ECO:0007669"/>
    <property type="project" value="TreeGrafter"/>
</dbReference>
<dbReference type="GO" id="GO:0043161">
    <property type="term" value="P:proteasome-mediated ubiquitin-dependent protein catabolic process"/>
    <property type="evidence" value="ECO:0007669"/>
    <property type="project" value="TreeGrafter"/>
</dbReference>
<feature type="coiled-coil region" evidence="7">
    <location>
        <begin position="137"/>
        <end position="164"/>
    </location>
</feature>
<feature type="domain" description="U-box" evidence="8">
    <location>
        <begin position="195"/>
        <end position="269"/>
    </location>
</feature>
<evidence type="ECO:0000256" key="3">
    <source>
        <dbReference type="ARBA" id="ARBA00022803"/>
    </source>
</evidence>
<evidence type="ECO:0000256" key="5">
    <source>
        <dbReference type="ARBA" id="ARBA00044543"/>
    </source>
</evidence>
<dbReference type="InterPro" id="IPR013083">
    <property type="entry name" value="Znf_RING/FYVE/PHD"/>
</dbReference>
<dbReference type="InterPro" id="IPR045202">
    <property type="entry name" value="CHIP_RING-Ubox"/>
</dbReference>
<evidence type="ECO:0000256" key="6">
    <source>
        <dbReference type="PROSITE-ProRule" id="PRU00339"/>
    </source>
</evidence>
<dbReference type="AlphaFoldDB" id="A0A9Q0D3E0"/>
<evidence type="ECO:0000259" key="8">
    <source>
        <dbReference type="PROSITE" id="PS51698"/>
    </source>
</evidence>
<evidence type="ECO:0000256" key="7">
    <source>
        <dbReference type="SAM" id="Coils"/>
    </source>
</evidence>
<dbReference type="Proteomes" id="UP001151287">
    <property type="component" value="Unassembled WGS sequence"/>
</dbReference>
<dbReference type="Gene3D" id="1.25.40.10">
    <property type="entry name" value="Tetratricopeptide repeat domain"/>
    <property type="match status" value="1"/>
</dbReference>
<sequence>MVKSEMERQAQMRKEVGNACFRKDKLGAAIDSYTEAIALQPNVAVYWTNRALCFRKRKEWTRVEEDCKRALQLDRNSHKAHYMLGLALLEKEDYTGAISELGKAWNILRCIYPHNEKADEIWRVLAKAKFLEWELTSSEHQWRLQNLKEMCENAIREYNFLHEESGDSAPNHLAEQLQLLNEVFEKASEANVPTDVPDYLCCKITFDIFTDPVLTPSGITYERSALLEHLRTVGDFDPITRKSLKESQLIPNLAIKGAVQAYLKEHGWAYNMG</sequence>
<dbReference type="GO" id="GO:0000209">
    <property type="term" value="P:protein polyubiquitination"/>
    <property type="evidence" value="ECO:0007669"/>
    <property type="project" value="TreeGrafter"/>
</dbReference>
<dbReference type="SMART" id="SM00504">
    <property type="entry name" value="Ubox"/>
    <property type="match status" value="1"/>
</dbReference>
<comment type="caution">
    <text evidence="9">The sequence shown here is derived from an EMBL/GenBank/DDBJ whole genome shotgun (WGS) entry which is preliminary data.</text>
</comment>
<keyword evidence="2" id="KW-0808">Transferase</keyword>
<dbReference type="GO" id="GO:0051087">
    <property type="term" value="F:protein-folding chaperone binding"/>
    <property type="evidence" value="ECO:0007669"/>
    <property type="project" value="TreeGrafter"/>
</dbReference>
<dbReference type="InterPro" id="IPR003613">
    <property type="entry name" value="Ubox_domain"/>
</dbReference>
<evidence type="ECO:0000256" key="1">
    <source>
        <dbReference type="ARBA" id="ARBA00004906"/>
    </source>
</evidence>
<evidence type="ECO:0000313" key="9">
    <source>
        <dbReference type="EMBL" id="KAJ1704224.1"/>
    </source>
</evidence>
<dbReference type="OrthoDB" id="629492at2759"/>
<dbReference type="PROSITE" id="PS50005">
    <property type="entry name" value="TPR"/>
    <property type="match status" value="1"/>
</dbReference>
<evidence type="ECO:0000256" key="4">
    <source>
        <dbReference type="ARBA" id="ARBA00044534"/>
    </source>
</evidence>
<evidence type="ECO:0000256" key="2">
    <source>
        <dbReference type="ARBA" id="ARBA00022679"/>
    </source>
</evidence>
<organism evidence="9 10">
    <name type="scientific">Rhynchospora breviuscula</name>
    <dbReference type="NCBI Taxonomy" id="2022672"/>
    <lineage>
        <taxon>Eukaryota</taxon>
        <taxon>Viridiplantae</taxon>
        <taxon>Streptophyta</taxon>
        <taxon>Embryophyta</taxon>
        <taxon>Tracheophyta</taxon>
        <taxon>Spermatophyta</taxon>
        <taxon>Magnoliopsida</taxon>
        <taxon>Liliopsida</taxon>
        <taxon>Poales</taxon>
        <taxon>Cyperaceae</taxon>
        <taxon>Cyperoideae</taxon>
        <taxon>Rhynchosporeae</taxon>
        <taxon>Rhynchospora</taxon>
    </lineage>
</organism>
<dbReference type="GO" id="GO:0006515">
    <property type="term" value="P:protein quality control for misfolded or incompletely synthesized proteins"/>
    <property type="evidence" value="ECO:0007669"/>
    <property type="project" value="TreeGrafter"/>
</dbReference>
<gene>
    <name evidence="9" type="ORF">LUZ63_004003</name>
</gene>
<dbReference type="GO" id="GO:0045862">
    <property type="term" value="P:positive regulation of proteolysis"/>
    <property type="evidence" value="ECO:0007669"/>
    <property type="project" value="TreeGrafter"/>
</dbReference>
<dbReference type="PANTHER" id="PTHR46803:SF4">
    <property type="entry name" value="U-BOX DOMAIN-CONTAINING PROTEIN"/>
    <property type="match status" value="1"/>
</dbReference>
<protein>
    <recommendedName>
        <fullName evidence="4">E3 ubiquitin-protein ligase CHIP</fullName>
    </recommendedName>
    <alternativeName>
        <fullName evidence="5">RING-type E3 ubiquitin transferase CHIP</fullName>
    </alternativeName>
</protein>
<keyword evidence="10" id="KW-1185">Reference proteome</keyword>
<name>A0A9Q0D3E0_9POAL</name>
<dbReference type="PANTHER" id="PTHR46803">
    <property type="entry name" value="E3 UBIQUITIN-PROTEIN LIGASE CHIP"/>
    <property type="match status" value="1"/>
</dbReference>
<dbReference type="InterPro" id="IPR019734">
    <property type="entry name" value="TPR_rpt"/>
</dbReference>
<keyword evidence="7" id="KW-0175">Coiled coil</keyword>
<dbReference type="GO" id="GO:0071218">
    <property type="term" value="P:cellular response to misfolded protein"/>
    <property type="evidence" value="ECO:0007669"/>
    <property type="project" value="TreeGrafter"/>
</dbReference>